<name>A0A2S0HYT0_9FLAO</name>
<proteinExistence type="predicted"/>
<accession>A0A2S0HYT0</accession>
<evidence type="ECO:0000313" key="1">
    <source>
        <dbReference type="EMBL" id="AVI51766.1"/>
    </source>
</evidence>
<reference evidence="1 2" key="1">
    <citation type="submission" date="2018-02" db="EMBL/GenBank/DDBJ databases">
        <title>Genomic analysis of the strain RR4-38 isolated from a seawater recirculating aquaculture system.</title>
        <authorList>
            <person name="Kim Y.-S."/>
            <person name="Jang Y.H."/>
            <person name="Kim K.-H."/>
        </authorList>
    </citation>
    <scope>NUCLEOTIDE SEQUENCE [LARGE SCALE GENOMIC DNA]</scope>
    <source>
        <strain evidence="1 2">RR4-38</strain>
    </source>
</reference>
<keyword evidence="2" id="KW-1185">Reference proteome</keyword>
<sequence length="140" mass="15773">MTIAPDNVTGSPEMPRKVLNTEIGKISIYDHVVIMEGKANVNISIRNGMSVLIDVAKAVGFRPVVYISNRINAYSVDPNDYKYLEMIPNLKGIAIVTYNEFSYNTASMEENFIRKPFRVFNNLHAAKSWAKYVIEGKVIV</sequence>
<dbReference type="EMBL" id="CP027062">
    <property type="protein sequence ID" value="AVI51766.1"/>
    <property type="molecule type" value="Genomic_DNA"/>
</dbReference>
<dbReference type="AlphaFoldDB" id="A0A2S0HYT0"/>
<protein>
    <submittedName>
        <fullName evidence="1">Uncharacterized protein</fullName>
    </submittedName>
</protein>
<gene>
    <name evidence="1" type="ORF">C5O00_11550</name>
</gene>
<evidence type="ECO:0000313" key="2">
    <source>
        <dbReference type="Proteomes" id="UP000238442"/>
    </source>
</evidence>
<dbReference type="KEGG" id="aue:C5O00_11550"/>
<organism evidence="1 2">
    <name type="scientific">Pukyongia salina</name>
    <dbReference type="NCBI Taxonomy" id="2094025"/>
    <lineage>
        <taxon>Bacteria</taxon>
        <taxon>Pseudomonadati</taxon>
        <taxon>Bacteroidota</taxon>
        <taxon>Flavobacteriia</taxon>
        <taxon>Flavobacteriales</taxon>
        <taxon>Flavobacteriaceae</taxon>
        <taxon>Pukyongia</taxon>
    </lineage>
</organism>
<dbReference type="Proteomes" id="UP000238442">
    <property type="component" value="Chromosome"/>
</dbReference>